<evidence type="ECO:0000256" key="2">
    <source>
        <dbReference type="ARBA" id="ARBA00022729"/>
    </source>
</evidence>
<comment type="caution">
    <text evidence="11">The sequence shown here is derived from an EMBL/GenBank/DDBJ whole genome shotgun (WGS) entry which is preliminary data.</text>
</comment>
<protein>
    <submittedName>
        <fullName evidence="11">D-alanyl-D-alanine carboxypeptidase</fullName>
        <ecNumber evidence="11">3.4.16.4</ecNumber>
    </submittedName>
</protein>
<organism evidence="11 12">
    <name type="scientific">Blautia caecimuris</name>
    <dbReference type="NCBI Taxonomy" id="1796615"/>
    <lineage>
        <taxon>Bacteria</taxon>
        <taxon>Bacillati</taxon>
        <taxon>Bacillota</taxon>
        <taxon>Clostridia</taxon>
        <taxon>Lachnospirales</taxon>
        <taxon>Lachnospiraceae</taxon>
        <taxon>Blautia</taxon>
    </lineage>
</organism>
<evidence type="ECO:0000256" key="6">
    <source>
        <dbReference type="ARBA" id="ARBA00023316"/>
    </source>
</evidence>
<evidence type="ECO:0000256" key="5">
    <source>
        <dbReference type="ARBA" id="ARBA00022984"/>
    </source>
</evidence>
<keyword evidence="8" id="KW-1133">Transmembrane helix</keyword>
<dbReference type="GO" id="GO:0009002">
    <property type="term" value="F:serine-type D-Ala-D-Ala carboxypeptidase activity"/>
    <property type="evidence" value="ECO:0007669"/>
    <property type="project" value="UniProtKB-EC"/>
</dbReference>
<feature type="signal peptide" evidence="9">
    <location>
        <begin position="1"/>
        <end position="27"/>
    </location>
</feature>
<dbReference type="InterPro" id="IPR018044">
    <property type="entry name" value="Peptidase_S11"/>
</dbReference>
<keyword evidence="11" id="KW-0645">Protease</keyword>
<evidence type="ECO:0000256" key="1">
    <source>
        <dbReference type="ARBA" id="ARBA00007164"/>
    </source>
</evidence>
<dbReference type="RefSeq" id="WP_257463965.1">
    <property type="nucleotide sequence ID" value="NZ_BAABXN010000001.1"/>
</dbReference>
<dbReference type="InterPro" id="IPR012338">
    <property type="entry name" value="Beta-lactam/transpept-like"/>
</dbReference>
<accession>A0ABV2LZ20</accession>
<feature type="domain" description="Peptidase S11 D-alanyl-D-alanine carboxypeptidase A N-terminal" evidence="10">
    <location>
        <begin position="45"/>
        <end position="277"/>
    </location>
</feature>
<dbReference type="Pfam" id="PF00768">
    <property type="entry name" value="Peptidase_S11"/>
    <property type="match status" value="1"/>
</dbReference>
<evidence type="ECO:0000256" key="7">
    <source>
        <dbReference type="RuleBase" id="RU004016"/>
    </source>
</evidence>
<evidence type="ECO:0000256" key="8">
    <source>
        <dbReference type="SAM" id="Phobius"/>
    </source>
</evidence>
<evidence type="ECO:0000313" key="11">
    <source>
        <dbReference type="EMBL" id="MET3749366.1"/>
    </source>
</evidence>
<dbReference type="InterPro" id="IPR001967">
    <property type="entry name" value="Peptidase_S11_N"/>
</dbReference>
<evidence type="ECO:0000256" key="4">
    <source>
        <dbReference type="ARBA" id="ARBA00022960"/>
    </source>
</evidence>
<keyword evidence="4" id="KW-0133">Cell shape</keyword>
<keyword evidence="2 9" id="KW-0732">Signal</keyword>
<evidence type="ECO:0000313" key="12">
    <source>
        <dbReference type="Proteomes" id="UP001549106"/>
    </source>
</evidence>
<keyword evidence="3 11" id="KW-0378">Hydrolase</keyword>
<keyword evidence="5" id="KW-0573">Peptidoglycan synthesis</keyword>
<keyword evidence="6" id="KW-0961">Cell wall biogenesis/degradation</keyword>
<evidence type="ECO:0000256" key="3">
    <source>
        <dbReference type="ARBA" id="ARBA00022801"/>
    </source>
</evidence>
<sequence length="411" mass="43152">MKIKKLCAGLFALGMAFSLMLPTPVRAAEAASGITTNAVPGWPQGADITSTAAVVMEESTNTIVYAKNMDQQLFPGSTVKIMTTLLALENSQLTDQVTMTATGVSGVTDGGANISANLDEVFTMEQCLYAIMLVSANDIALQVAEHLGGSVEGFVQMMNQRAAELGCTNTVFTNPTGLSDENQHTTAHDMALIMQAAMENETFRTIAGALSYTISPTNISGGERVLTNNFSMMSAANAAYYQNCLGGREGYTDASGSTLVCGAEKNGVTLIAVVLQGASGTTAAEAGSLLNYGFDNFQMLSLGDTDFNMLSGGNVYVPVGTAADSLTTKDGTPENGQYTRQYYFGNAPVGTSVMAAVQEQDTALTDAGEKNIEAARNYSEKHTAVPYYVIAGAGILLLGFLIYRIIKTAKS</sequence>
<comment type="similarity">
    <text evidence="1 7">Belongs to the peptidase S11 family.</text>
</comment>
<dbReference type="Proteomes" id="UP001549106">
    <property type="component" value="Unassembled WGS sequence"/>
</dbReference>
<keyword evidence="12" id="KW-1185">Reference proteome</keyword>
<keyword evidence="11" id="KW-0121">Carboxypeptidase</keyword>
<evidence type="ECO:0000259" key="10">
    <source>
        <dbReference type="Pfam" id="PF00768"/>
    </source>
</evidence>
<dbReference type="PANTHER" id="PTHR21581">
    <property type="entry name" value="D-ALANYL-D-ALANINE CARBOXYPEPTIDASE"/>
    <property type="match status" value="1"/>
</dbReference>
<feature type="chain" id="PRO_5047183060" evidence="9">
    <location>
        <begin position="28"/>
        <end position="411"/>
    </location>
</feature>
<proteinExistence type="inferred from homology"/>
<evidence type="ECO:0000256" key="9">
    <source>
        <dbReference type="SAM" id="SignalP"/>
    </source>
</evidence>
<name>A0ABV2LZ20_9FIRM</name>
<keyword evidence="8" id="KW-0812">Transmembrane</keyword>
<reference evidence="11 12" key="1">
    <citation type="submission" date="2024-06" db="EMBL/GenBank/DDBJ databases">
        <title>Genomic Encyclopedia of Type Strains, Phase IV (KMG-IV): sequencing the most valuable type-strain genomes for metagenomic binning, comparative biology and taxonomic classification.</title>
        <authorList>
            <person name="Goeker M."/>
        </authorList>
    </citation>
    <scope>NUCLEOTIDE SEQUENCE [LARGE SCALE GENOMIC DNA]</scope>
    <source>
        <strain evidence="11 12">DSM 29492</strain>
    </source>
</reference>
<gene>
    <name evidence="11" type="ORF">ABID24_000593</name>
</gene>
<dbReference type="SUPFAM" id="SSF56601">
    <property type="entry name" value="beta-lactamase/transpeptidase-like"/>
    <property type="match status" value="1"/>
</dbReference>
<dbReference type="PRINTS" id="PR00725">
    <property type="entry name" value="DADACBPTASE1"/>
</dbReference>
<dbReference type="PANTHER" id="PTHR21581:SF33">
    <property type="entry name" value="D-ALANYL-D-ALANINE CARBOXYPEPTIDASE DACB"/>
    <property type="match status" value="1"/>
</dbReference>
<keyword evidence="8" id="KW-0472">Membrane</keyword>
<dbReference type="Gene3D" id="3.40.710.10">
    <property type="entry name" value="DD-peptidase/beta-lactamase superfamily"/>
    <property type="match status" value="1"/>
</dbReference>
<dbReference type="EC" id="3.4.16.4" evidence="11"/>
<dbReference type="EMBL" id="JBEPMJ010000003">
    <property type="protein sequence ID" value="MET3749366.1"/>
    <property type="molecule type" value="Genomic_DNA"/>
</dbReference>
<feature type="transmembrane region" description="Helical" evidence="8">
    <location>
        <begin position="385"/>
        <end position="406"/>
    </location>
</feature>